<gene>
    <name evidence="1" type="ORF">J2S74_002881</name>
</gene>
<dbReference type="Proteomes" id="UP001230005">
    <property type="component" value="Unassembled WGS sequence"/>
</dbReference>
<keyword evidence="2" id="KW-1185">Reference proteome</keyword>
<accession>A0ABT9ZW99</accession>
<evidence type="ECO:0000313" key="1">
    <source>
        <dbReference type="EMBL" id="MDQ0255499.1"/>
    </source>
</evidence>
<evidence type="ECO:0000313" key="2">
    <source>
        <dbReference type="Proteomes" id="UP001230005"/>
    </source>
</evidence>
<name>A0ABT9ZW99_9BACI</name>
<sequence length="446" mass="52798">MVDGEAKAKREKQIEQFRNNCNTLLGKLRKKGWIQNEKLSNNKQHIYYLTEEGLIKWQEKNDIEKNQTGSGYGDDHGYFKYENYFPPKDRFEHHTLLIDTYYLLSEIEKELNEDEFLKQRLGNVQIQMRDNRYAAAKYEDTNTDLIGTKTNIKRFRPDGELLLTITTQNPKGKTVVVRKNYFLEFDTGEERGNKLQTKFVNYDSYFKHLVDNNRPLPEGIIFLRENKVRLSGYVTRWQNISEPFSNTMKEWSTKVNLLYGMMKDLKDIVIQEASLEVNERAILSTRILKYYLESKNYIKYASTGEPFKFASADLDLKWDDAMFSITHSEQDKHHIFLYQRLNTYETRSIERVVEFNKWLRSNSRPEIEELNFVEEVIPVFYHTLDNTVDLSFLNAFDDNGDYIKYLKSSIFVNIQDERNPIWTDVNGNRLKHGNPLLIKVPNQAKV</sequence>
<dbReference type="EMBL" id="JAUSUG010000011">
    <property type="protein sequence ID" value="MDQ0255499.1"/>
    <property type="molecule type" value="Genomic_DNA"/>
</dbReference>
<dbReference type="RefSeq" id="WP_307326428.1">
    <property type="nucleotide sequence ID" value="NZ_JAUSUG010000011.1"/>
</dbReference>
<proteinExistence type="predicted"/>
<organism evidence="1 2">
    <name type="scientific">Evansella vedderi</name>
    <dbReference type="NCBI Taxonomy" id="38282"/>
    <lineage>
        <taxon>Bacteria</taxon>
        <taxon>Bacillati</taxon>
        <taxon>Bacillota</taxon>
        <taxon>Bacilli</taxon>
        <taxon>Bacillales</taxon>
        <taxon>Bacillaceae</taxon>
        <taxon>Evansella</taxon>
    </lineage>
</organism>
<comment type="caution">
    <text evidence="1">The sequence shown here is derived from an EMBL/GenBank/DDBJ whole genome shotgun (WGS) entry which is preliminary data.</text>
</comment>
<protein>
    <submittedName>
        <fullName evidence="1">Uncharacterized protein</fullName>
    </submittedName>
</protein>
<reference evidence="1 2" key="1">
    <citation type="submission" date="2023-07" db="EMBL/GenBank/DDBJ databases">
        <title>Genomic Encyclopedia of Type Strains, Phase IV (KMG-IV): sequencing the most valuable type-strain genomes for metagenomic binning, comparative biology and taxonomic classification.</title>
        <authorList>
            <person name="Goeker M."/>
        </authorList>
    </citation>
    <scope>NUCLEOTIDE SEQUENCE [LARGE SCALE GENOMIC DNA]</scope>
    <source>
        <strain evidence="1 2">DSM 9768</strain>
    </source>
</reference>